<name>A0A1I2FR46_9BACT</name>
<reference evidence="1 2" key="1">
    <citation type="submission" date="2016-10" db="EMBL/GenBank/DDBJ databases">
        <authorList>
            <person name="de Groot N.N."/>
        </authorList>
    </citation>
    <scope>NUCLEOTIDE SEQUENCE [LARGE SCALE GENOMIC DNA]</scope>
    <source>
        <strain evidence="1 2">DSM 19012</strain>
    </source>
</reference>
<dbReference type="AlphaFoldDB" id="A0A1I2FR46"/>
<evidence type="ECO:0000313" key="1">
    <source>
        <dbReference type="EMBL" id="SFF07922.1"/>
    </source>
</evidence>
<proteinExistence type="predicted"/>
<accession>A0A1I2FR46</accession>
<gene>
    <name evidence="1" type="ORF">SAMN05444380_1347</name>
</gene>
<dbReference type="EMBL" id="FONA01000034">
    <property type="protein sequence ID" value="SFF07922.1"/>
    <property type="molecule type" value="Genomic_DNA"/>
</dbReference>
<dbReference type="STRING" id="385682.SAMN05444380_1347"/>
<dbReference type="InParanoid" id="A0A1I2FR46"/>
<dbReference type="Proteomes" id="UP000181976">
    <property type="component" value="Unassembled WGS sequence"/>
</dbReference>
<sequence>MSIIPVLFVIYPKKQRVNHQSFAVNHLKELYVLFDVEVSEKRLYFADKLKYLNNDLK</sequence>
<protein>
    <submittedName>
        <fullName evidence="1">Uncharacterized protein</fullName>
    </submittedName>
</protein>
<keyword evidence="2" id="KW-1185">Reference proteome</keyword>
<evidence type="ECO:0000313" key="2">
    <source>
        <dbReference type="Proteomes" id="UP000181976"/>
    </source>
</evidence>
<organism evidence="1 2">
    <name type="scientific">Thermophagus xiamenensis</name>
    <dbReference type="NCBI Taxonomy" id="385682"/>
    <lineage>
        <taxon>Bacteria</taxon>
        <taxon>Pseudomonadati</taxon>
        <taxon>Bacteroidota</taxon>
        <taxon>Bacteroidia</taxon>
        <taxon>Marinilabiliales</taxon>
        <taxon>Marinilabiliaceae</taxon>
        <taxon>Thermophagus</taxon>
    </lineage>
</organism>